<keyword evidence="3" id="KW-1185">Reference proteome</keyword>
<dbReference type="Proteomes" id="UP001175228">
    <property type="component" value="Unassembled WGS sequence"/>
</dbReference>
<comment type="caution">
    <text evidence="2">The sequence shown here is derived from an EMBL/GenBank/DDBJ whole genome shotgun (WGS) entry which is preliminary data.</text>
</comment>
<dbReference type="SUPFAM" id="SSF56112">
    <property type="entry name" value="Protein kinase-like (PK-like)"/>
    <property type="match status" value="1"/>
</dbReference>
<evidence type="ECO:0000313" key="3">
    <source>
        <dbReference type="Proteomes" id="UP001175228"/>
    </source>
</evidence>
<feature type="non-terminal residue" evidence="2">
    <location>
        <position position="1"/>
    </location>
</feature>
<dbReference type="InterPro" id="IPR011009">
    <property type="entry name" value="Kinase-like_dom_sf"/>
</dbReference>
<evidence type="ECO:0000313" key="2">
    <source>
        <dbReference type="EMBL" id="KAK0490010.1"/>
    </source>
</evidence>
<dbReference type="GO" id="GO:0005524">
    <property type="term" value="F:ATP binding"/>
    <property type="evidence" value="ECO:0007669"/>
    <property type="project" value="InterPro"/>
</dbReference>
<reference evidence="2" key="1">
    <citation type="submission" date="2023-06" db="EMBL/GenBank/DDBJ databases">
        <authorList>
            <consortium name="Lawrence Berkeley National Laboratory"/>
            <person name="Ahrendt S."/>
            <person name="Sahu N."/>
            <person name="Indic B."/>
            <person name="Wong-Bajracharya J."/>
            <person name="Merenyi Z."/>
            <person name="Ke H.-M."/>
            <person name="Monk M."/>
            <person name="Kocsube S."/>
            <person name="Drula E."/>
            <person name="Lipzen A."/>
            <person name="Balint B."/>
            <person name="Henrissat B."/>
            <person name="Andreopoulos B."/>
            <person name="Martin F.M."/>
            <person name="Harder C.B."/>
            <person name="Rigling D."/>
            <person name="Ford K.L."/>
            <person name="Foster G.D."/>
            <person name="Pangilinan J."/>
            <person name="Papanicolaou A."/>
            <person name="Barry K."/>
            <person name="LaButti K."/>
            <person name="Viragh M."/>
            <person name="Koriabine M."/>
            <person name="Yan M."/>
            <person name="Riley R."/>
            <person name="Champramary S."/>
            <person name="Plett K.L."/>
            <person name="Tsai I.J."/>
            <person name="Slot J."/>
            <person name="Sipos G."/>
            <person name="Plett J."/>
            <person name="Nagy L.G."/>
            <person name="Grigoriev I.V."/>
        </authorList>
    </citation>
    <scope>NUCLEOTIDE SEQUENCE</scope>
    <source>
        <strain evidence="2">HWK02</strain>
    </source>
</reference>
<dbReference type="InterPro" id="IPR000719">
    <property type="entry name" value="Prot_kinase_dom"/>
</dbReference>
<organism evidence="2 3">
    <name type="scientific">Armillaria luteobubalina</name>
    <dbReference type="NCBI Taxonomy" id="153913"/>
    <lineage>
        <taxon>Eukaryota</taxon>
        <taxon>Fungi</taxon>
        <taxon>Dikarya</taxon>
        <taxon>Basidiomycota</taxon>
        <taxon>Agaricomycotina</taxon>
        <taxon>Agaricomycetes</taxon>
        <taxon>Agaricomycetidae</taxon>
        <taxon>Agaricales</taxon>
        <taxon>Marasmiineae</taxon>
        <taxon>Physalacriaceae</taxon>
        <taxon>Armillaria</taxon>
    </lineage>
</organism>
<protein>
    <recommendedName>
        <fullName evidence="1">Protein kinase domain-containing protein</fullName>
    </recommendedName>
</protein>
<gene>
    <name evidence="2" type="ORF">EDD18DRAFT_1080662</name>
</gene>
<dbReference type="GO" id="GO:0004672">
    <property type="term" value="F:protein kinase activity"/>
    <property type="evidence" value="ECO:0007669"/>
    <property type="project" value="InterPro"/>
</dbReference>
<dbReference type="Pfam" id="PF00069">
    <property type="entry name" value="Pkinase"/>
    <property type="match status" value="1"/>
</dbReference>
<accession>A0AA39PTX9</accession>
<name>A0AA39PTX9_9AGAR</name>
<dbReference type="PROSITE" id="PS50011">
    <property type="entry name" value="PROTEIN_KINASE_DOM"/>
    <property type="match status" value="1"/>
</dbReference>
<feature type="domain" description="Protein kinase" evidence="1">
    <location>
        <begin position="1"/>
        <end position="216"/>
    </location>
</feature>
<evidence type="ECO:0000259" key="1">
    <source>
        <dbReference type="PROSITE" id="PS50011"/>
    </source>
</evidence>
<dbReference type="AlphaFoldDB" id="A0AA39PTX9"/>
<sequence>WAWEIATWYWKLSNYDTELSAYRLLHRLQGWYIPRLLGVICLHITSDPTPLHPVMDIVQGLALEYIPGVCMEKLKPGIDVSEQEAERISSQVMEGFRAIEAENCVLHNDIHLRNIVLQEKDRSAMIIDFGQAIVHVPGRSNERWMGAIYGAADTHFMRRILRDPEHGGWKKTVMPFEMSNWHYEEPLEFNEYVESLPEDFHRATFARVLDTDWEGA</sequence>
<dbReference type="EMBL" id="JAUEPU010000035">
    <property type="protein sequence ID" value="KAK0490010.1"/>
    <property type="molecule type" value="Genomic_DNA"/>
</dbReference>
<dbReference type="Gene3D" id="1.10.510.10">
    <property type="entry name" value="Transferase(Phosphotransferase) domain 1"/>
    <property type="match status" value="1"/>
</dbReference>
<proteinExistence type="predicted"/>